<dbReference type="SUPFAM" id="SSF54427">
    <property type="entry name" value="NTF2-like"/>
    <property type="match status" value="1"/>
</dbReference>
<proteinExistence type="predicted"/>
<gene>
    <name evidence="2" type="ORF">SAMN05192580_1746</name>
</gene>
<evidence type="ECO:0000259" key="1">
    <source>
        <dbReference type="Pfam" id="PF13577"/>
    </source>
</evidence>
<organism evidence="2 3">
    <name type="scientific">Sphingomonas jatrophae</name>
    <dbReference type="NCBI Taxonomy" id="1166337"/>
    <lineage>
        <taxon>Bacteria</taxon>
        <taxon>Pseudomonadati</taxon>
        <taxon>Pseudomonadota</taxon>
        <taxon>Alphaproteobacteria</taxon>
        <taxon>Sphingomonadales</taxon>
        <taxon>Sphingomonadaceae</taxon>
        <taxon>Sphingomonas</taxon>
    </lineage>
</organism>
<dbReference type="STRING" id="1166337.SAMN05192580_1746"/>
<accession>A0A1I6KHF3</accession>
<dbReference type="EMBL" id="FOZG01000001">
    <property type="protein sequence ID" value="SFR90665.1"/>
    <property type="molecule type" value="Genomic_DNA"/>
</dbReference>
<protein>
    <submittedName>
        <fullName evidence="2">SnoaL-like domain-containing protein</fullName>
    </submittedName>
</protein>
<name>A0A1I6KHF3_9SPHN</name>
<dbReference type="Proteomes" id="UP000198824">
    <property type="component" value="Unassembled WGS sequence"/>
</dbReference>
<dbReference type="InterPro" id="IPR032710">
    <property type="entry name" value="NTF2-like_dom_sf"/>
</dbReference>
<feature type="domain" description="SnoaL-like" evidence="1">
    <location>
        <begin position="12"/>
        <end position="134"/>
    </location>
</feature>
<dbReference type="OrthoDB" id="1492465at2"/>
<dbReference type="InterPro" id="IPR037401">
    <property type="entry name" value="SnoaL-like"/>
</dbReference>
<dbReference type="RefSeq" id="WP_093313310.1">
    <property type="nucleotide sequence ID" value="NZ_FOZG01000001.1"/>
</dbReference>
<evidence type="ECO:0000313" key="2">
    <source>
        <dbReference type="EMBL" id="SFR90665.1"/>
    </source>
</evidence>
<dbReference type="Pfam" id="PF13577">
    <property type="entry name" value="SnoaL_4"/>
    <property type="match status" value="1"/>
</dbReference>
<reference evidence="2 3" key="1">
    <citation type="submission" date="2016-10" db="EMBL/GenBank/DDBJ databases">
        <authorList>
            <person name="de Groot N.N."/>
        </authorList>
    </citation>
    <scope>NUCLEOTIDE SEQUENCE [LARGE SCALE GENOMIC DNA]</scope>
    <source>
        <strain evidence="2 3">S5-249</strain>
    </source>
</reference>
<evidence type="ECO:0000313" key="3">
    <source>
        <dbReference type="Proteomes" id="UP000198824"/>
    </source>
</evidence>
<dbReference type="Gene3D" id="3.10.450.50">
    <property type="match status" value="1"/>
</dbReference>
<keyword evidence="3" id="KW-1185">Reference proteome</keyword>
<sequence>MTERSIEARLAALEDVRAVEALKWRYLRACDRKQPDAVRACFTDDAVIDFEGFPLFTDADSFVAIYRKFGCVPHIVDMHHGTNPIVEVDGDTAKGWFDLYFFQIDTQAKRLTQLAVSYDDDFVRRDGRWLIARTVSRRLSMLVSEIGEDEIARIRMAGRSDIEGPAAPPR</sequence>
<dbReference type="AlphaFoldDB" id="A0A1I6KHF3"/>